<dbReference type="Proteomes" id="UP001142175">
    <property type="component" value="Unassembled WGS sequence"/>
</dbReference>
<evidence type="ECO:0000313" key="4">
    <source>
        <dbReference type="Proteomes" id="UP001142175"/>
    </source>
</evidence>
<gene>
    <name evidence="3" type="ORF">NU887_15785</name>
</gene>
<dbReference type="EMBL" id="JANSUY010000015">
    <property type="protein sequence ID" value="MCR9016504.1"/>
    <property type="molecule type" value="Genomic_DNA"/>
</dbReference>
<evidence type="ECO:0000313" key="3">
    <source>
        <dbReference type="EMBL" id="MCR9016504.1"/>
    </source>
</evidence>
<feature type="signal peptide" evidence="1">
    <location>
        <begin position="1"/>
        <end position="19"/>
    </location>
</feature>
<dbReference type="RefSeq" id="WP_258424349.1">
    <property type="nucleotide sequence ID" value="NZ_JANSUY010000015.1"/>
</dbReference>
<dbReference type="PROSITE" id="PS51704">
    <property type="entry name" value="GP_PDE"/>
    <property type="match status" value="1"/>
</dbReference>
<evidence type="ECO:0000256" key="1">
    <source>
        <dbReference type="SAM" id="SignalP"/>
    </source>
</evidence>
<dbReference type="Pfam" id="PF03009">
    <property type="entry name" value="GDPD"/>
    <property type="match status" value="1"/>
</dbReference>
<dbReference type="SUPFAM" id="SSF51695">
    <property type="entry name" value="PLC-like phosphodiesterases"/>
    <property type="match status" value="1"/>
</dbReference>
<dbReference type="PANTHER" id="PTHR46211:SF14">
    <property type="entry name" value="GLYCEROPHOSPHODIESTER PHOSPHODIESTERASE"/>
    <property type="match status" value="1"/>
</dbReference>
<dbReference type="InterPro" id="IPR017946">
    <property type="entry name" value="PLC-like_Pdiesterase_TIM-brl"/>
</dbReference>
<dbReference type="AlphaFoldDB" id="A0A9X2SZJ1"/>
<feature type="chain" id="PRO_5040854663" evidence="1">
    <location>
        <begin position="20"/>
        <end position="290"/>
    </location>
</feature>
<keyword evidence="4" id="KW-1185">Reference proteome</keyword>
<protein>
    <submittedName>
        <fullName evidence="3">Glycerophosphodiester phosphodiesterase</fullName>
    </submittedName>
</protein>
<reference evidence="3" key="1">
    <citation type="submission" date="2022-08" db="EMBL/GenBank/DDBJ databases">
        <authorList>
            <person name="Zhang D."/>
        </authorList>
    </citation>
    <scope>NUCLEOTIDE SEQUENCE</scope>
    <source>
        <strain evidence="3">XJ19-11</strain>
    </source>
</reference>
<organism evidence="3 4">
    <name type="scientific">Aquiflexum gelatinilyticum</name>
    <dbReference type="NCBI Taxonomy" id="2961943"/>
    <lineage>
        <taxon>Bacteria</taxon>
        <taxon>Pseudomonadati</taxon>
        <taxon>Bacteroidota</taxon>
        <taxon>Cytophagia</taxon>
        <taxon>Cytophagales</taxon>
        <taxon>Cyclobacteriaceae</taxon>
        <taxon>Aquiflexum</taxon>
    </lineage>
</organism>
<dbReference type="InterPro" id="IPR030395">
    <property type="entry name" value="GP_PDE_dom"/>
</dbReference>
<dbReference type="CDD" id="cd08567">
    <property type="entry name" value="GDPD_SpGDE_like"/>
    <property type="match status" value="1"/>
</dbReference>
<keyword evidence="1" id="KW-0732">Signal</keyword>
<dbReference type="Gene3D" id="3.20.20.190">
    <property type="entry name" value="Phosphatidylinositol (PI) phosphodiesterase"/>
    <property type="match status" value="1"/>
</dbReference>
<dbReference type="PANTHER" id="PTHR46211">
    <property type="entry name" value="GLYCEROPHOSPHORYL DIESTER PHOSPHODIESTERASE"/>
    <property type="match status" value="1"/>
</dbReference>
<dbReference type="GO" id="GO:0006629">
    <property type="term" value="P:lipid metabolic process"/>
    <property type="evidence" value="ECO:0007669"/>
    <property type="project" value="InterPro"/>
</dbReference>
<accession>A0A9X2SZJ1</accession>
<proteinExistence type="predicted"/>
<feature type="domain" description="GP-PDE" evidence="2">
    <location>
        <begin position="23"/>
        <end position="290"/>
    </location>
</feature>
<comment type="caution">
    <text evidence="3">The sequence shown here is derived from an EMBL/GenBank/DDBJ whole genome shotgun (WGS) entry which is preliminary data.</text>
</comment>
<name>A0A9X2SZJ1_9BACT</name>
<dbReference type="GO" id="GO:0008081">
    <property type="term" value="F:phosphoric diester hydrolase activity"/>
    <property type="evidence" value="ECO:0007669"/>
    <property type="project" value="InterPro"/>
</dbReference>
<evidence type="ECO:0000259" key="2">
    <source>
        <dbReference type="PROSITE" id="PS51704"/>
    </source>
</evidence>
<sequence length="290" mass="32706">MKTIFSTLFFFLLIMSASAQFTYDLQGHRGARGLMPENTIPAMIKALDLGATTLELDLAVTKDGIVIVSHEPYMNPVICLTPEGNEIAAGDKSHNIYQMDFSEVVKYDCGSKFHSGFPKQVKFHVSKPKLLDLIDVVEKYVADMGLPKPNYNIEIKSSPDGDGTYHPAPKEFSDMVHKVLEGKLDWNRVNIQSFDFRVLQYMHQAYPKVTLAMLVETAAKPTEQLAELGFQPQIYSPYFIALNKETVDQLHQKGMKIIPWTVNTTDQMERLLEMGVDGIITDYPNLAPKR</sequence>